<dbReference type="FunFam" id="1.10.10.10:FF:000001">
    <property type="entry name" value="LysR family transcriptional regulator"/>
    <property type="match status" value="1"/>
</dbReference>
<dbReference type="GO" id="GO:0003700">
    <property type="term" value="F:DNA-binding transcription factor activity"/>
    <property type="evidence" value="ECO:0007669"/>
    <property type="project" value="InterPro"/>
</dbReference>
<proteinExistence type="inferred from homology"/>
<dbReference type="SUPFAM" id="SSF53850">
    <property type="entry name" value="Periplasmic binding protein-like II"/>
    <property type="match status" value="1"/>
</dbReference>
<dbReference type="RefSeq" id="WP_026051986.1">
    <property type="nucleotide sequence ID" value="NZ_CP008956.1"/>
</dbReference>
<dbReference type="AlphaFoldDB" id="A0A6M3ZZ27"/>
<dbReference type="CDD" id="cd05466">
    <property type="entry name" value="PBP2_LTTR_substrate"/>
    <property type="match status" value="1"/>
</dbReference>
<sequence>MELRHLRYFQALAENLSFTRAAEKVHVTQSTLSHQIRQLEEELAVVLFDRVGKKVVLTDAGETLLTNIAPALKQVDLAIRTVKAEDEHMVGEVRIGSTHSFNIHVIPHCIAGFLNRYPSIKVIAEELSAQEITSRLMEGKLDLGVSYRPEVTEQLWFEPLYNEEMLLVVRNDHPLAKRRQIRLIQLHGVDLVLLPSYFSTRKMLDECFHSVGTQPHVVAELNTIAPMFELVRQANIGAIVGASACPVSGDLTYIPLENPTPLRNPGLLWKRGAPRDAAVKYFANIIRRVVAKSEMRLSSAKESAPD</sequence>
<reference evidence="6 7" key="1">
    <citation type="journal article" date="2012" name="J. Bacteriol.">
        <title>Genome sequence of the pathogenic Herbaspirillum seropedicae strain Os34, isolated from rice roots.</title>
        <authorList>
            <person name="Ye W."/>
            <person name="Ye S."/>
            <person name="Liu J."/>
            <person name="Chang S."/>
            <person name="Chen M."/>
            <person name="Zhu B."/>
            <person name="Guo L."/>
            <person name="An Q."/>
        </authorList>
    </citation>
    <scope>NUCLEOTIDE SEQUENCE [LARGE SCALE GENOMIC DNA]</scope>
    <source>
        <strain evidence="6 7">Os34</strain>
    </source>
</reference>
<name>A0A6M3ZZ27_9BURK</name>
<evidence type="ECO:0000259" key="5">
    <source>
        <dbReference type="PROSITE" id="PS50931"/>
    </source>
</evidence>
<feature type="domain" description="HTH lysR-type" evidence="5">
    <location>
        <begin position="1"/>
        <end position="58"/>
    </location>
</feature>
<dbReference type="Pfam" id="PF00126">
    <property type="entry name" value="HTH_1"/>
    <property type="match status" value="1"/>
</dbReference>
<keyword evidence="4" id="KW-0804">Transcription</keyword>
<dbReference type="Gene3D" id="1.10.10.10">
    <property type="entry name" value="Winged helix-like DNA-binding domain superfamily/Winged helix DNA-binding domain"/>
    <property type="match status" value="1"/>
</dbReference>
<evidence type="ECO:0000256" key="2">
    <source>
        <dbReference type="ARBA" id="ARBA00023015"/>
    </source>
</evidence>
<evidence type="ECO:0000313" key="6">
    <source>
        <dbReference type="EMBL" id="QJQ03858.1"/>
    </source>
</evidence>
<dbReference type="EMBL" id="CP008956">
    <property type="protein sequence ID" value="QJQ03858.1"/>
    <property type="molecule type" value="Genomic_DNA"/>
</dbReference>
<dbReference type="InterPro" id="IPR050950">
    <property type="entry name" value="HTH-type_LysR_regulators"/>
</dbReference>
<dbReference type="PROSITE" id="PS50931">
    <property type="entry name" value="HTH_LYSR"/>
    <property type="match status" value="1"/>
</dbReference>
<dbReference type="InterPro" id="IPR036388">
    <property type="entry name" value="WH-like_DNA-bd_sf"/>
</dbReference>
<protein>
    <submittedName>
        <fullName evidence="6">LysR family transcriptional regulator</fullName>
    </submittedName>
</protein>
<evidence type="ECO:0000256" key="4">
    <source>
        <dbReference type="ARBA" id="ARBA00023163"/>
    </source>
</evidence>
<dbReference type="InterPro" id="IPR005119">
    <property type="entry name" value="LysR_subst-bd"/>
</dbReference>
<dbReference type="Gene3D" id="3.40.190.290">
    <property type="match status" value="1"/>
</dbReference>
<dbReference type="SUPFAM" id="SSF46785">
    <property type="entry name" value="Winged helix' DNA-binding domain"/>
    <property type="match status" value="1"/>
</dbReference>
<dbReference type="PRINTS" id="PR00039">
    <property type="entry name" value="HTHLYSR"/>
</dbReference>
<keyword evidence="2" id="KW-0805">Transcription regulation</keyword>
<evidence type="ECO:0000256" key="1">
    <source>
        <dbReference type="ARBA" id="ARBA00009437"/>
    </source>
</evidence>
<evidence type="ECO:0000313" key="7">
    <source>
        <dbReference type="Proteomes" id="UP000501648"/>
    </source>
</evidence>
<comment type="similarity">
    <text evidence="1">Belongs to the LysR transcriptional regulatory family.</text>
</comment>
<evidence type="ECO:0000256" key="3">
    <source>
        <dbReference type="ARBA" id="ARBA00023125"/>
    </source>
</evidence>
<organism evidence="6 7">
    <name type="scientific">Herbaspirillum rubrisubalbicans Os34</name>
    <dbReference type="NCBI Taxonomy" id="1235827"/>
    <lineage>
        <taxon>Bacteria</taxon>
        <taxon>Pseudomonadati</taxon>
        <taxon>Pseudomonadota</taxon>
        <taxon>Betaproteobacteria</taxon>
        <taxon>Burkholderiales</taxon>
        <taxon>Oxalobacteraceae</taxon>
        <taxon>Herbaspirillum</taxon>
    </lineage>
</organism>
<dbReference type="Pfam" id="PF03466">
    <property type="entry name" value="LysR_substrate"/>
    <property type="match status" value="1"/>
</dbReference>
<dbReference type="PANTHER" id="PTHR30419">
    <property type="entry name" value="HTH-TYPE TRANSCRIPTIONAL REGULATOR YBHD"/>
    <property type="match status" value="1"/>
</dbReference>
<dbReference type="GO" id="GO:0005829">
    <property type="term" value="C:cytosol"/>
    <property type="evidence" value="ECO:0007669"/>
    <property type="project" value="TreeGrafter"/>
</dbReference>
<keyword evidence="3" id="KW-0238">DNA-binding</keyword>
<gene>
    <name evidence="6" type="ORF">C798_04105</name>
</gene>
<dbReference type="InterPro" id="IPR036390">
    <property type="entry name" value="WH_DNA-bd_sf"/>
</dbReference>
<dbReference type="InterPro" id="IPR000847">
    <property type="entry name" value="LysR_HTH_N"/>
</dbReference>
<dbReference type="Proteomes" id="UP000501648">
    <property type="component" value="Chromosome"/>
</dbReference>
<accession>A0A6M3ZZ27</accession>
<dbReference type="GO" id="GO:0003677">
    <property type="term" value="F:DNA binding"/>
    <property type="evidence" value="ECO:0007669"/>
    <property type="project" value="UniProtKB-KW"/>
</dbReference>